<evidence type="ECO:0000313" key="4">
    <source>
        <dbReference type="Proteomes" id="UP000886520"/>
    </source>
</evidence>
<dbReference type="PANTHER" id="PTHR19303">
    <property type="entry name" value="TRANSPOSON"/>
    <property type="match status" value="1"/>
</dbReference>
<evidence type="ECO:0000256" key="1">
    <source>
        <dbReference type="SAM" id="MobiDB-lite"/>
    </source>
</evidence>
<dbReference type="InterPro" id="IPR036397">
    <property type="entry name" value="RNaseH_sf"/>
</dbReference>
<reference evidence="3" key="1">
    <citation type="submission" date="2021-01" db="EMBL/GenBank/DDBJ databases">
        <title>Adiantum capillus-veneris genome.</title>
        <authorList>
            <person name="Fang Y."/>
            <person name="Liao Q."/>
        </authorList>
    </citation>
    <scope>NUCLEOTIDE SEQUENCE</scope>
    <source>
        <strain evidence="3">H3</strain>
        <tissue evidence="3">Leaf</tissue>
    </source>
</reference>
<dbReference type="GO" id="GO:0003677">
    <property type="term" value="F:DNA binding"/>
    <property type="evidence" value="ECO:0007669"/>
    <property type="project" value="TreeGrafter"/>
</dbReference>
<proteinExistence type="predicted"/>
<dbReference type="Proteomes" id="UP000886520">
    <property type="component" value="Chromosome 11"/>
</dbReference>
<dbReference type="Pfam" id="PF03184">
    <property type="entry name" value="DDE_1"/>
    <property type="match status" value="1"/>
</dbReference>
<organism evidence="3 4">
    <name type="scientific">Adiantum capillus-veneris</name>
    <name type="common">Maidenhair fern</name>
    <dbReference type="NCBI Taxonomy" id="13818"/>
    <lineage>
        <taxon>Eukaryota</taxon>
        <taxon>Viridiplantae</taxon>
        <taxon>Streptophyta</taxon>
        <taxon>Embryophyta</taxon>
        <taxon>Tracheophyta</taxon>
        <taxon>Polypodiopsida</taxon>
        <taxon>Polypodiidae</taxon>
        <taxon>Polypodiales</taxon>
        <taxon>Pteridineae</taxon>
        <taxon>Pteridaceae</taxon>
        <taxon>Vittarioideae</taxon>
        <taxon>Adiantum</taxon>
    </lineage>
</organism>
<feature type="domain" description="DDE-1" evidence="2">
    <location>
        <begin position="56"/>
        <end position="162"/>
    </location>
</feature>
<dbReference type="AlphaFoldDB" id="A0A9D4UTJ5"/>
<dbReference type="EMBL" id="JABFUD020000011">
    <property type="protein sequence ID" value="KAI5073619.1"/>
    <property type="molecule type" value="Genomic_DNA"/>
</dbReference>
<dbReference type="OrthoDB" id="4327074at2759"/>
<evidence type="ECO:0000259" key="2">
    <source>
        <dbReference type="Pfam" id="PF03184"/>
    </source>
</evidence>
<protein>
    <recommendedName>
        <fullName evidence="2">DDE-1 domain-containing protein</fullName>
    </recommendedName>
</protein>
<dbReference type="Gene3D" id="3.30.420.10">
    <property type="entry name" value="Ribonuclease H-like superfamily/Ribonuclease H"/>
    <property type="match status" value="1"/>
</dbReference>
<keyword evidence="4" id="KW-1185">Reference proteome</keyword>
<evidence type="ECO:0000313" key="3">
    <source>
        <dbReference type="EMBL" id="KAI5073619.1"/>
    </source>
</evidence>
<feature type="region of interest" description="Disordered" evidence="1">
    <location>
        <begin position="279"/>
        <end position="299"/>
    </location>
</feature>
<comment type="caution">
    <text evidence="3">The sequence shown here is derived from an EMBL/GenBank/DDBJ whole genome shotgun (WGS) entry which is preliminary data.</text>
</comment>
<dbReference type="InterPro" id="IPR050863">
    <property type="entry name" value="CenT-Element_Derived"/>
</dbReference>
<gene>
    <name evidence="3" type="ORF">GOP47_0011632</name>
</gene>
<dbReference type="PANTHER" id="PTHR19303:SF74">
    <property type="entry name" value="POGO TRANSPOSABLE ELEMENT WITH KRAB DOMAIN"/>
    <property type="match status" value="1"/>
</dbReference>
<dbReference type="InterPro" id="IPR004875">
    <property type="entry name" value="DDE_SF_endonuclease_dom"/>
</dbReference>
<accession>A0A9D4UTJ5</accession>
<name>A0A9D4UTJ5_ADICA</name>
<sequence>MSSSAKTACLASSMHPNPFLFFCLDFPFPKPGFASHILCAPNNWVDHPRCRYGAAMSMQRKAWMTGELFQAWLDHLIKSINEHMGFEHRHLRILDGHGSHVSLEVVAKAYDSGIDIVTLPAHTSHKLQPLDVSVFKSLKANFRKERAIWQQKTASSQASKGELATIASKALTLSFTAENIKARFRATGIWPLDANAVTFEGIPCNHIEIIEENINEVGDESQVPNTPTSDIPENLPSASIVANTLPSIEGELPTMEGEAVDALKAMAADNQVFTTIPIKRPRTRKHTKNRRLQQHARDN</sequence>
<dbReference type="GO" id="GO:0005634">
    <property type="term" value="C:nucleus"/>
    <property type="evidence" value="ECO:0007669"/>
    <property type="project" value="TreeGrafter"/>
</dbReference>